<evidence type="ECO:0000256" key="3">
    <source>
        <dbReference type="SAM" id="MobiDB-lite"/>
    </source>
</evidence>
<dbReference type="Gene3D" id="3.30.9.30">
    <property type="match status" value="1"/>
</dbReference>
<dbReference type="NCBIfam" id="NF005720">
    <property type="entry name" value="PRK07538.1"/>
    <property type="match status" value="1"/>
</dbReference>
<dbReference type="InterPro" id="IPR050493">
    <property type="entry name" value="FAD-dep_Monooxygenase_BioMet"/>
</dbReference>
<keyword evidence="6" id="KW-1185">Reference proteome</keyword>
<dbReference type="EMBL" id="CP009922">
    <property type="protein sequence ID" value="AKG43861.1"/>
    <property type="molecule type" value="Genomic_DNA"/>
</dbReference>
<dbReference type="PANTHER" id="PTHR13789:SF268">
    <property type="entry name" value="5-METHYLPHENAZINE-1-CARBOXYLATE 1-MONOOXYGENASE"/>
    <property type="match status" value="1"/>
</dbReference>
<dbReference type="AlphaFoldDB" id="A0A0F7CP13"/>
<keyword evidence="1" id="KW-0560">Oxidoreductase</keyword>
<gene>
    <name evidence="5" type="ORF">SXIM_24770</name>
</gene>
<dbReference type="KEGG" id="sxi:SXIM_24770"/>
<dbReference type="InterPro" id="IPR036188">
    <property type="entry name" value="FAD/NAD-bd_sf"/>
</dbReference>
<dbReference type="SUPFAM" id="SSF51905">
    <property type="entry name" value="FAD/NAD(P)-binding domain"/>
    <property type="match status" value="1"/>
</dbReference>
<evidence type="ECO:0000313" key="6">
    <source>
        <dbReference type="Proteomes" id="UP000034034"/>
    </source>
</evidence>
<feature type="domain" description="FAD-binding" evidence="4">
    <location>
        <begin position="6"/>
        <end position="184"/>
    </location>
</feature>
<evidence type="ECO:0000256" key="1">
    <source>
        <dbReference type="ARBA" id="ARBA00023002"/>
    </source>
</evidence>
<dbReference type="STRING" id="408015.SXIM_24770"/>
<dbReference type="Pfam" id="PF01494">
    <property type="entry name" value="FAD_binding_3"/>
    <property type="match status" value="2"/>
</dbReference>
<dbReference type="PANTHER" id="PTHR13789">
    <property type="entry name" value="MONOOXYGENASE"/>
    <property type="match status" value="1"/>
</dbReference>
<dbReference type="GO" id="GO:0004497">
    <property type="term" value="F:monooxygenase activity"/>
    <property type="evidence" value="ECO:0007669"/>
    <property type="project" value="UniProtKB-KW"/>
</dbReference>
<dbReference type="PATRIC" id="fig|408015.6.peg.2516"/>
<dbReference type="InterPro" id="IPR002938">
    <property type="entry name" value="FAD-bd"/>
</dbReference>
<reference evidence="5" key="1">
    <citation type="submission" date="2019-08" db="EMBL/GenBank/DDBJ databases">
        <title>Complete genome sequence of a mangrove-derived Streptomyces xiamenensis.</title>
        <authorList>
            <person name="Xu J."/>
        </authorList>
    </citation>
    <scope>NUCLEOTIDE SEQUENCE</scope>
    <source>
        <strain evidence="5">318</strain>
    </source>
</reference>
<evidence type="ECO:0000313" key="5">
    <source>
        <dbReference type="EMBL" id="AKG43861.1"/>
    </source>
</evidence>
<feature type="domain" description="FAD-binding" evidence="4">
    <location>
        <begin position="304"/>
        <end position="370"/>
    </location>
</feature>
<name>A0A0F7CP13_9ACTN</name>
<dbReference type="SUPFAM" id="SSF54373">
    <property type="entry name" value="FAD-linked reductases, C-terminal domain"/>
    <property type="match status" value="1"/>
</dbReference>
<feature type="compositionally biased region" description="Pro residues" evidence="3">
    <location>
        <begin position="440"/>
        <end position="450"/>
    </location>
</feature>
<organism evidence="5 6">
    <name type="scientific">Streptomyces xiamenensis</name>
    <dbReference type="NCBI Taxonomy" id="408015"/>
    <lineage>
        <taxon>Bacteria</taxon>
        <taxon>Bacillati</taxon>
        <taxon>Actinomycetota</taxon>
        <taxon>Actinomycetes</taxon>
        <taxon>Kitasatosporales</taxon>
        <taxon>Streptomycetaceae</taxon>
        <taxon>Streptomyces</taxon>
    </lineage>
</organism>
<sequence>MGEQSMKILIAGCGIGGLAAALSLYEAGFRDLSLVEAAPAVRPYGAGVNLQPNAVRELAALGLYEEIAARSATIGRLGYHNHLGQTVWHERRGLAAGHRHPQLAVHRGELLTVLAEAVTRRLGPGAIRTDAKVTGFERAGEGRLRVRLAHRRGGTAKEGVTGSTTGAGLLIGADGIRSAVRATLYPREGAPPASGTVVWRGITRVRPFLGGDSMVVMGDGRWKVVVYPLAGTPGTDGLVPVNWAASRAAAPGEPVDGATRPVPRSAFAPHFDTWALGDLRLREVLAGPDPVVQFPLIDRDPLPRWSFGRVTLLGDSAHAMAPMGSNATTQAIVDARALAHALARDPDAGRDPERALLAYDRERRPAMNRLALMSRAKGPEAVIDLACERAPDGFGRIGEVIDRSELVALTRSYARAGHFDARAANLPSPYSTRASAPAPAAAPAPGVVPA</sequence>
<evidence type="ECO:0000259" key="4">
    <source>
        <dbReference type="Pfam" id="PF01494"/>
    </source>
</evidence>
<dbReference type="GO" id="GO:0071949">
    <property type="term" value="F:FAD binding"/>
    <property type="evidence" value="ECO:0007669"/>
    <property type="project" value="InterPro"/>
</dbReference>
<accession>A0A0F7CP13</accession>
<dbReference type="Proteomes" id="UP000034034">
    <property type="component" value="Chromosome"/>
</dbReference>
<evidence type="ECO:0000256" key="2">
    <source>
        <dbReference type="ARBA" id="ARBA00023033"/>
    </source>
</evidence>
<dbReference type="Gene3D" id="3.50.50.60">
    <property type="entry name" value="FAD/NAD(P)-binding domain"/>
    <property type="match status" value="1"/>
</dbReference>
<protein>
    <recommendedName>
        <fullName evidence="4">FAD-binding domain-containing protein</fullName>
    </recommendedName>
</protein>
<dbReference type="PRINTS" id="PR00420">
    <property type="entry name" value="RNGMNOXGNASE"/>
</dbReference>
<keyword evidence="2" id="KW-0503">Monooxygenase</keyword>
<feature type="region of interest" description="Disordered" evidence="3">
    <location>
        <begin position="430"/>
        <end position="450"/>
    </location>
</feature>
<dbReference type="HOGENOM" id="CLU_009665_19_5_11"/>
<proteinExistence type="predicted"/>